<organism evidence="7 8">
    <name type="scientific">Deinococcus cellulosilyticus (strain DSM 18568 / NBRC 106333 / KACC 11606 / 5516J-15)</name>
    <dbReference type="NCBI Taxonomy" id="1223518"/>
    <lineage>
        <taxon>Bacteria</taxon>
        <taxon>Thermotogati</taxon>
        <taxon>Deinococcota</taxon>
        <taxon>Deinococci</taxon>
        <taxon>Deinococcales</taxon>
        <taxon>Deinococcaceae</taxon>
        <taxon>Deinococcus</taxon>
    </lineage>
</organism>
<evidence type="ECO:0000256" key="5">
    <source>
        <dbReference type="SAM" id="MobiDB-lite"/>
    </source>
</evidence>
<name>A0A511N749_DEIC1</name>
<evidence type="ECO:0000313" key="8">
    <source>
        <dbReference type="Proteomes" id="UP000321306"/>
    </source>
</evidence>
<dbReference type="EMBL" id="BJXB01000023">
    <property type="protein sequence ID" value="GEM48665.1"/>
    <property type="molecule type" value="Genomic_DNA"/>
</dbReference>
<feature type="transmembrane region" description="Helical" evidence="6">
    <location>
        <begin position="30"/>
        <end position="54"/>
    </location>
</feature>
<evidence type="ECO:0000256" key="3">
    <source>
        <dbReference type="ARBA" id="ARBA00022989"/>
    </source>
</evidence>
<evidence type="ECO:0000313" key="7">
    <source>
        <dbReference type="EMBL" id="GEM48665.1"/>
    </source>
</evidence>
<dbReference type="InterPro" id="IPR006480">
    <property type="entry name" value="Phage_holin_4_1"/>
</dbReference>
<keyword evidence="3 6" id="KW-1133">Transmembrane helix</keyword>
<keyword evidence="4 6" id="KW-0472">Membrane</keyword>
<proteinExistence type="predicted"/>
<evidence type="ECO:0000256" key="2">
    <source>
        <dbReference type="ARBA" id="ARBA00022692"/>
    </source>
</evidence>
<comment type="caution">
    <text evidence="7">The sequence shown here is derived from an EMBL/GenBank/DDBJ whole genome shotgun (WGS) entry which is preliminary data.</text>
</comment>
<dbReference type="AlphaFoldDB" id="A0A511N749"/>
<dbReference type="GO" id="GO:0016020">
    <property type="term" value="C:membrane"/>
    <property type="evidence" value="ECO:0007669"/>
    <property type="project" value="UniProtKB-SubCell"/>
</dbReference>
<sequence length="175" mass="18837">MKPLTFFDAAVALVGNVTEGWTWKTVLSGILLAVFGPITPIHVSFLILLILDLITGIAASRKEGTYSSHTGKVKSITKLSGYAVALILAYQLEVSIKATPFQAGADYTVGIFLLYLVFTEAKSIVENLRRLGMQVVLFPNPQQAFDELKEASSGTKDTGTKKGAQDTDEQDQPGA</sequence>
<comment type="subcellular location">
    <subcellularLocation>
        <location evidence="1">Membrane</location>
        <topology evidence="1">Multi-pass membrane protein</topology>
    </subcellularLocation>
</comment>
<keyword evidence="2 6" id="KW-0812">Transmembrane</keyword>
<evidence type="ECO:0000256" key="1">
    <source>
        <dbReference type="ARBA" id="ARBA00004141"/>
    </source>
</evidence>
<dbReference type="Proteomes" id="UP000321306">
    <property type="component" value="Unassembled WGS sequence"/>
</dbReference>
<protein>
    <recommendedName>
        <fullName evidence="9">Holin</fullName>
    </recommendedName>
</protein>
<evidence type="ECO:0000256" key="6">
    <source>
        <dbReference type="SAM" id="Phobius"/>
    </source>
</evidence>
<dbReference type="Pfam" id="PF05105">
    <property type="entry name" value="Phage_holin_4_1"/>
    <property type="match status" value="1"/>
</dbReference>
<gene>
    <name evidence="7" type="ORF">DC3_43000</name>
</gene>
<evidence type="ECO:0008006" key="9">
    <source>
        <dbReference type="Google" id="ProtNLM"/>
    </source>
</evidence>
<keyword evidence="8" id="KW-1185">Reference proteome</keyword>
<accession>A0A511N749</accession>
<feature type="region of interest" description="Disordered" evidence="5">
    <location>
        <begin position="148"/>
        <end position="175"/>
    </location>
</feature>
<dbReference type="RefSeq" id="WP_146887930.1">
    <property type="nucleotide sequence ID" value="NZ_BJXB01000023.1"/>
</dbReference>
<reference evidence="7 8" key="1">
    <citation type="submission" date="2019-07" db="EMBL/GenBank/DDBJ databases">
        <title>Whole genome shotgun sequence of Deinococcus cellulosilyticus NBRC 106333.</title>
        <authorList>
            <person name="Hosoyama A."/>
            <person name="Uohara A."/>
            <person name="Ohji S."/>
            <person name="Ichikawa N."/>
        </authorList>
    </citation>
    <scope>NUCLEOTIDE SEQUENCE [LARGE SCALE GENOMIC DNA]</scope>
    <source>
        <strain evidence="7 8">NBRC 106333</strain>
    </source>
</reference>
<feature type="compositionally biased region" description="Acidic residues" evidence="5">
    <location>
        <begin position="166"/>
        <end position="175"/>
    </location>
</feature>
<evidence type="ECO:0000256" key="4">
    <source>
        <dbReference type="ARBA" id="ARBA00023136"/>
    </source>
</evidence>